<evidence type="ECO:0000313" key="2">
    <source>
        <dbReference type="EMBL" id="KLV01727.1"/>
    </source>
</evidence>
<evidence type="ECO:0008006" key="4">
    <source>
        <dbReference type="Google" id="ProtNLM"/>
    </source>
</evidence>
<evidence type="ECO:0000313" key="3">
    <source>
        <dbReference type="Proteomes" id="UP000036426"/>
    </source>
</evidence>
<dbReference type="PATRIC" id="fig|754436.4.peg.983"/>
<keyword evidence="1" id="KW-0812">Transmembrane</keyword>
<dbReference type="EMBL" id="LDOV01000010">
    <property type="protein sequence ID" value="KLV01727.1"/>
    <property type="molecule type" value="Genomic_DNA"/>
</dbReference>
<protein>
    <recommendedName>
        <fullName evidence="4">Molybdenum cofactor biosynthesis protein</fullName>
    </recommendedName>
</protein>
<reference evidence="2 3" key="1">
    <citation type="submission" date="2015-05" db="EMBL/GenBank/DDBJ databases">
        <title>Photobacterium galathea sp. nov.</title>
        <authorList>
            <person name="Machado H."/>
            <person name="Gram L."/>
        </authorList>
    </citation>
    <scope>NUCLEOTIDE SEQUENCE [LARGE SCALE GENOMIC DNA]</scope>
    <source>
        <strain evidence="2 3">DSM 25995</strain>
    </source>
</reference>
<dbReference type="AlphaFoldDB" id="A0A0J1JIE5"/>
<proteinExistence type="predicted"/>
<dbReference type="RefSeq" id="WP_047873179.1">
    <property type="nucleotide sequence ID" value="NZ_BMYC01000001.1"/>
</dbReference>
<comment type="caution">
    <text evidence="2">The sequence shown here is derived from an EMBL/GenBank/DDBJ whole genome shotgun (WGS) entry which is preliminary data.</text>
</comment>
<name>A0A0J1JIE5_9GAMM</name>
<evidence type="ECO:0000256" key="1">
    <source>
        <dbReference type="SAM" id="Phobius"/>
    </source>
</evidence>
<feature type="transmembrane region" description="Helical" evidence="1">
    <location>
        <begin position="67"/>
        <end position="85"/>
    </location>
</feature>
<feature type="transmembrane region" description="Helical" evidence="1">
    <location>
        <begin position="7"/>
        <end position="30"/>
    </location>
</feature>
<dbReference type="OrthoDB" id="5829147at2"/>
<gene>
    <name evidence="2" type="ORF">ABT58_04615</name>
</gene>
<keyword evidence="3" id="KW-1185">Reference proteome</keyword>
<dbReference type="Proteomes" id="UP000036426">
    <property type="component" value="Unassembled WGS sequence"/>
</dbReference>
<organism evidence="2 3">
    <name type="scientific">Photobacterium aphoticum</name>
    <dbReference type="NCBI Taxonomy" id="754436"/>
    <lineage>
        <taxon>Bacteria</taxon>
        <taxon>Pseudomonadati</taxon>
        <taxon>Pseudomonadota</taxon>
        <taxon>Gammaproteobacteria</taxon>
        <taxon>Vibrionales</taxon>
        <taxon>Vibrionaceae</taxon>
        <taxon>Photobacterium</taxon>
    </lineage>
</organism>
<accession>A0A0J1JIE5</accession>
<sequence>MDTKRTWGFISLLLGSVSLLWGGIAFGGLLGQSMVTADMGSFIAQGGGDYLHAFNPDHAIAEVKNRYQYIATTGLVLTLIGGMMMRGQWGKRW</sequence>
<keyword evidence="1" id="KW-1133">Transmembrane helix</keyword>
<keyword evidence="1" id="KW-0472">Membrane</keyword>